<name>A0A9I9EJW0_CUCME</name>
<dbReference type="EnsemblPlants" id="MELO3C034439.2.1">
    <property type="protein sequence ID" value="MELO3C034439.2.1"/>
    <property type="gene ID" value="MELO3C034439.2"/>
</dbReference>
<reference evidence="1" key="1">
    <citation type="submission" date="2023-03" db="UniProtKB">
        <authorList>
            <consortium name="EnsemblPlants"/>
        </authorList>
    </citation>
    <scope>IDENTIFICATION</scope>
</reference>
<dbReference type="PANTHER" id="PTHR33373:SF1">
    <property type="entry name" value="DUF4050 DOMAIN-CONTAINING PROTEIN"/>
    <property type="match status" value="1"/>
</dbReference>
<protein>
    <submittedName>
        <fullName evidence="1">Uncharacterized protein</fullName>
    </submittedName>
</protein>
<sequence>MNEPSKGQQIQCHGPRKPSLLEDFWTTSTFDVENSAGQSQGSMSSLSTNNHMHDPHVFFCGIKLGNIGKGTPKFQEPKLEWNVTYESLLGSNKTFCQPIPLSISSQPI</sequence>
<dbReference type="Gramene" id="MELO3C034439.2.1">
    <property type="protein sequence ID" value="MELO3C034439.2.1"/>
    <property type="gene ID" value="MELO3C034439.2"/>
</dbReference>
<evidence type="ECO:0000313" key="1">
    <source>
        <dbReference type="EnsemblPlants" id="MELO3C034439.2.1"/>
    </source>
</evidence>
<accession>A0A9I9EJW0</accession>
<dbReference type="PANTHER" id="PTHR33373">
    <property type="entry name" value="OS07G0479600 PROTEIN"/>
    <property type="match status" value="1"/>
</dbReference>
<organism evidence="1">
    <name type="scientific">Cucumis melo</name>
    <name type="common">Muskmelon</name>
    <dbReference type="NCBI Taxonomy" id="3656"/>
    <lineage>
        <taxon>Eukaryota</taxon>
        <taxon>Viridiplantae</taxon>
        <taxon>Streptophyta</taxon>
        <taxon>Embryophyta</taxon>
        <taxon>Tracheophyta</taxon>
        <taxon>Spermatophyta</taxon>
        <taxon>Magnoliopsida</taxon>
        <taxon>eudicotyledons</taxon>
        <taxon>Gunneridae</taxon>
        <taxon>Pentapetalae</taxon>
        <taxon>rosids</taxon>
        <taxon>fabids</taxon>
        <taxon>Cucurbitales</taxon>
        <taxon>Cucurbitaceae</taxon>
        <taxon>Benincaseae</taxon>
        <taxon>Cucumis</taxon>
    </lineage>
</organism>
<proteinExistence type="predicted"/>
<dbReference type="AlphaFoldDB" id="A0A9I9EJW0"/>